<organism evidence="1 2">
    <name type="scientific">Naganishia cerealis</name>
    <dbReference type="NCBI Taxonomy" id="610337"/>
    <lineage>
        <taxon>Eukaryota</taxon>
        <taxon>Fungi</taxon>
        <taxon>Dikarya</taxon>
        <taxon>Basidiomycota</taxon>
        <taxon>Agaricomycotina</taxon>
        <taxon>Tremellomycetes</taxon>
        <taxon>Filobasidiales</taxon>
        <taxon>Filobasidiaceae</taxon>
        <taxon>Naganishia</taxon>
    </lineage>
</organism>
<proteinExistence type="predicted"/>
<protein>
    <submittedName>
        <fullName evidence="1">Uncharacterized protein</fullName>
    </submittedName>
</protein>
<dbReference type="EMBL" id="JASBWR010000020">
    <property type="protein sequence ID" value="KAJ9108393.1"/>
    <property type="molecule type" value="Genomic_DNA"/>
</dbReference>
<evidence type="ECO:0000313" key="1">
    <source>
        <dbReference type="EMBL" id="KAJ9108393.1"/>
    </source>
</evidence>
<comment type="caution">
    <text evidence="1">The sequence shown here is derived from an EMBL/GenBank/DDBJ whole genome shotgun (WGS) entry which is preliminary data.</text>
</comment>
<accession>A0ACC2WAE9</accession>
<evidence type="ECO:0000313" key="2">
    <source>
        <dbReference type="Proteomes" id="UP001241377"/>
    </source>
</evidence>
<reference evidence="1" key="1">
    <citation type="submission" date="2023-04" db="EMBL/GenBank/DDBJ databases">
        <title>Draft Genome sequencing of Naganishia species isolated from polar environments using Oxford Nanopore Technology.</title>
        <authorList>
            <person name="Leo P."/>
            <person name="Venkateswaran K."/>
        </authorList>
    </citation>
    <scope>NUCLEOTIDE SEQUENCE</scope>
    <source>
        <strain evidence="1">MNA-CCFEE 5261</strain>
    </source>
</reference>
<gene>
    <name evidence="1" type="ORF">QFC19_002377</name>
</gene>
<sequence length="250" mass="27998">MSTGAPDGNESIDFAAAESTLVDENTSGSPTQRCTSLPHSQLFGSNQSSESRCKDFWAHIGYKTEPPGTLLKWAAQLELESGSLHEMIATLTKSVATNQDAVGRCDQTMRKLALMVETEFQRISSLVEETRRLVELKLSPSTANESQKLADCVAHRLLEDQVFGDDEKSIKFDRLERGIVHQSRGINDIKRQLDLIHRRLTQLESNGAATDEEEMFVEPSPINRRRTIASTEIQQESLSKLSRSRKMSLY</sequence>
<dbReference type="Proteomes" id="UP001241377">
    <property type="component" value="Unassembled WGS sequence"/>
</dbReference>
<name>A0ACC2WAE9_9TREE</name>
<keyword evidence="2" id="KW-1185">Reference proteome</keyword>